<dbReference type="GO" id="GO:0030891">
    <property type="term" value="C:VCB complex"/>
    <property type="evidence" value="ECO:0007669"/>
    <property type="project" value="InterPro"/>
</dbReference>
<dbReference type="PANTHER" id="PTHR13248:SF4">
    <property type="entry name" value="ELONGIN B"/>
    <property type="match status" value="1"/>
</dbReference>
<protein>
    <submittedName>
        <fullName evidence="1">Uncharacterized protein</fullName>
    </submittedName>
</protein>
<evidence type="ECO:0000313" key="1">
    <source>
        <dbReference type="EMBL" id="CAG9826899.1"/>
    </source>
</evidence>
<evidence type="ECO:0000313" key="2">
    <source>
        <dbReference type="Proteomes" id="UP001153709"/>
    </source>
</evidence>
<gene>
    <name evidence="1" type="ORF">DIABBA_LOCUS974</name>
</gene>
<sequence>MEHSMLLSDYDLTSTTAKAQSPVTVGLAVRDVKGDFEPLDIIAYSAPLDLPDVMKSQENNDQEQSS</sequence>
<dbReference type="PANTHER" id="PTHR13248">
    <property type="entry name" value="TRANSCRIPTION ELONGATION FACTOR B POLYPEPTIDE 2"/>
    <property type="match status" value="1"/>
</dbReference>
<keyword evidence="2" id="KW-1185">Reference proteome</keyword>
<dbReference type="AlphaFoldDB" id="A0A9N9X6P8"/>
<dbReference type="Proteomes" id="UP001153709">
    <property type="component" value="Chromosome 1"/>
</dbReference>
<dbReference type="GO" id="GO:0070449">
    <property type="term" value="C:elongin complex"/>
    <property type="evidence" value="ECO:0007669"/>
    <property type="project" value="InterPro"/>
</dbReference>
<name>A0A9N9X6P8_DIABA</name>
<proteinExistence type="predicted"/>
<dbReference type="OrthoDB" id="7537057at2759"/>
<dbReference type="Gene3D" id="3.10.20.90">
    <property type="entry name" value="Phosphatidylinositol 3-kinase Catalytic Subunit, Chain A, domain 1"/>
    <property type="match status" value="1"/>
</dbReference>
<accession>A0A9N9X6P8</accession>
<organism evidence="1 2">
    <name type="scientific">Diabrotica balteata</name>
    <name type="common">Banded cucumber beetle</name>
    <dbReference type="NCBI Taxonomy" id="107213"/>
    <lineage>
        <taxon>Eukaryota</taxon>
        <taxon>Metazoa</taxon>
        <taxon>Ecdysozoa</taxon>
        <taxon>Arthropoda</taxon>
        <taxon>Hexapoda</taxon>
        <taxon>Insecta</taxon>
        <taxon>Pterygota</taxon>
        <taxon>Neoptera</taxon>
        <taxon>Endopterygota</taxon>
        <taxon>Coleoptera</taxon>
        <taxon>Polyphaga</taxon>
        <taxon>Cucujiformia</taxon>
        <taxon>Chrysomeloidea</taxon>
        <taxon>Chrysomelidae</taxon>
        <taxon>Galerucinae</taxon>
        <taxon>Diabroticina</taxon>
        <taxon>Diabroticites</taxon>
        <taxon>Diabrotica</taxon>
    </lineage>
</organism>
<reference evidence="1" key="1">
    <citation type="submission" date="2022-01" db="EMBL/GenBank/DDBJ databases">
        <authorList>
            <person name="King R."/>
        </authorList>
    </citation>
    <scope>NUCLEOTIDE SEQUENCE</scope>
</reference>
<dbReference type="EMBL" id="OU898276">
    <property type="protein sequence ID" value="CAG9826899.1"/>
    <property type="molecule type" value="Genomic_DNA"/>
</dbReference>
<dbReference type="GO" id="GO:0006368">
    <property type="term" value="P:transcription elongation by RNA polymerase II"/>
    <property type="evidence" value="ECO:0007669"/>
    <property type="project" value="InterPro"/>
</dbReference>
<dbReference type="InterPro" id="IPR039049">
    <property type="entry name" value="ELOB"/>
</dbReference>